<dbReference type="RefSeq" id="WP_175615084.1">
    <property type="nucleotide sequence ID" value="NZ_CAESCL010000019.1"/>
</dbReference>
<dbReference type="Pfam" id="PF07307">
    <property type="entry name" value="HEPPP_synt_1"/>
    <property type="match status" value="1"/>
</dbReference>
<dbReference type="EMBL" id="FOES01000002">
    <property type="protein sequence ID" value="SEP68256.1"/>
    <property type="molecule type" value="Genomic_DNA"/>
</dbReference>
<name>A0A1H8ZUU9_9BACI</name>
<evidence type="ECO:0000313" key="2">
    <source>
        <dbReference type="Proteomes" id="UP000199427"/>
    </source>
</evidence>
<sequence>MINKQAEQIRKDFIKEYKHPSIKESFYDPVLTVKQVYFFQKLLLESDYKQKNDLFKALIHMQISLDIHDLVDLEFDSIEENRNQTNQLQVLVGDFHSSYFYRLLSEHNLLDELYHFIQSIKSINEIKMSLLHQDEIKIKDFNKLLNQVETVHCGLYYSLLDFCQMNKYKNDVEFELIKELVYHIDSYWLSLLKSREPAIEQAIDAKINYLNEIIITNRR</sequence>
<dbReference type="GO" id="GO:0009234">
    <property type="term" value="P:menaquinone biosynthetic process"/>
    <property type="evidence" value="ECO:0007669"/>
    <property type="project" value="InterPro"/>
</dbReference>
<dbReference type="AlphaFoldDB" id="A0A1H8ZUU9"/>
<evidence type="ECO:0000313" key="1">
    <source>
        <dbReference type="EMBL" id="SEP68256.1"/>
    </source>
</evidence>
<protein>
    <submittedName>
        <fullName evidence="1">Heptaprenyl diphosphate synthase (HEPPP synthase) subunit 1</fullName>
    </submittedName>
</protein>
<reference evidence="1 2" key="1">
    <citation type="submission" date="2016-10" db="EMBL/GenBank/DDBJ databases">
        <authorList>
            <person name="de Groot N.N."/>
        </authorList>
    </citation>
    <scope>NUCLEOTIDE SEQUENCE [LARGE SCALE GENOMIC DNA]</scope>
    <source>
        <strain evidence="1 2">DSM 21633</strain>
    </source>
</reference>
<dbReference type="STRING" id="571933.SAMN05216362_10280"/>
<organism evidence="1 2">
    <name type="scientific">Piscibacillus halophilus</name>
    <dbReference type="NCBI Taxonomy" id="571933"/>
    <lineage>
        <taxon>Bacteria</taxon>
        <taxon>Bacillati</taxon>
        <taxon>Bacillota</taxon>
        <taxon>Bacilli</taxon>
        <taxon>Bacillales</taxon>
        <taxon>Bacillaceae</taxon>
        <taxon>Piscibacillus</taxon>
    </lineage>
</organism>
<accession>A0A1H8ZUU9</accession>
<dbReference type="Gene3D" id="1.20.120.1450">
    <property type="match status" value="1"/>
</dbReference>
<keyword evidence="2" id="KW-1185">Reference proteome</keyword>
<dbReference type="InterPro" id="IPR009920">
    <property type="entry name" value="HEPPP_synth_su1"/>
</dbReference>
<proteinExistence type="predicted"/>
<gene>
    <name evidence="1" type="ORF">SAMN05216362_10280</name>
</gene>
<dbReference type="Proteomes" id="UP000199427">
    <property type="component" value="Unassembled WGS sequence"/>
</dbReference>